<evidence type="ECO:0000256" key="1">
    <source>
        <dbReference type="SAM" id="SignalP"/>
    </source>
</evidence>
<feature type="signal peptide" evidence="1">
    <location>
        <begin position="1"/>
        <end position="28"/>
    </location>
</feature>
<dbReference type="InterPro" id="IPR026444">
    <property type="entry name" value="Secre_tail"/>
</dbReference>
<accession>A0A1F4U652</accession>
<keyword evidence="1" id="KW-0732">Signal</keyword>
<dbReference type="AlphaFoldDB" id="A0A1F4U652"/>
<gene>
    <name evidence="2" type="ORF">A2438_03970</name>
</gene>
<organism evidence="2 3">
    <name type="scientific">candidate division WOR-1 bacterium RIFOXYC2_FULL_46_14</name>
    <dbReference type="NCBI Taxonomy" id="1802587"/>
    <lineage>
        <taxon>Bacteria</taxon>
        <taxon>Bacillati</taxon>
        <taxon>Saganbacteria</taxon>
    </lineage>
</organism>
<evidence type="ECO:0000313" key="3">
    <source>
        <dbReference type="Proteomes" id="UP000179242"/>
    </source>
</evidence>
<reference evidence="2 3" key="1">
    <citation type="journal article" date="2016" name="Nat. Commun.">
        <title>Thousands of microbial genomes shed light on interconnected biogeochemical processes in an aquifer system.</title>
        <authorList>
            <person name="Anantharaman K."/>
            <person name="Brown C.T."/>
            <person name="Hug L.A."/>
            <person name="Sharon I."/>
            <person name="Castelle C.J."/>
            <person name="Probst A.J."/>
            <person name="Thomas B.C."/>
            <person name="Singh A."/>
            <person name="Wilkins M.J."/>
            <person name="Karaoz U."/>
            <person name="Brodie E.L."/>
            <person name="Williams K.H."/>
            <person name="Hubbard S.S."/>
            <person name="Banfield J.F."/>
        </authorList>
    </citation>
    <scope>NUCLEOTIDE SEQUENCE [LARGE SCALE GENOMIC DNA]</scope>
</reference>
<name>A0A1F4U652_UNCSA</name>
<sequence>MDINVSNKLQVLVKGFLILFLLACPAAATVTIEAMTADGVRLYSGDSINTNTLLGIQFTSDSNLAADDSALTLRIDSADHAVTPSQRTPGTITGSYNASSLADGDHILRITVKELSGNTTTWEATHISVNSADRVDVLAQPLNFPNPCGPADTKTYIGYNLSKDANITLSIHDMMGNLISRQSFSAGTNGGRATYNEVEWNLKTDGGSAVGNGIYVYLIIGDGRILSKGRIAIVK</sequence>
<dbReference type="Proteomes" id="UP000179242">
    <property type="component" value="Unassembled WGS sequence"/>
</dbReference>
<proteinExistence type="predicted"/>
<evidence type="ECO:0000313" key="2">
    <source>
        <dbReference type="EMBL" id="OGC40402.1"/>
    </source>
</evidence>
<comment type="caution">
    <text evidence="2">The sequence shown here is derived from an EMBL/GenBank/DDBJ whole genome shotgun (WGS) entry which is preliminary data.</text>
</comment>
<protein>
    <recommendedName>
        <fullName evidence="4">FlgD Ig-like domain-containing protein</fullName>
    </recommendedName>
</protein>
<dbReference type="EMBL" id="MEUJ01000004">
    <property type="protein sequence ID" value="OGC40402.1"/>
    <property type="molecule type" value="Genomic_DNA"/>
</dbReference>
<feature type="chain" id="PRO_5009514765" description="FlgD Ig-like domain-containing protein" evidence="1">
    <location>
        <begin position="29"/>
        <end position="235"/>
    </location>
</feature>
<dbReference type="Gene3D" id="2.60.40.4070">
    <property type="match status" value="1"/>
</dbReference>
<evidence type="ECO:0008006" key="4">
    <source>
        <dbReference type="Google" id="ProtNLM"/>
    </source>
</evidence>
<dbReference type="NCBIfam" id="TIGR04183">
    <property type="entry name" value="Por_Secre_tail"/>
    <property type="match status" value="1"/>
</dbReference>